<gene>
    <name evidence="7" type="ORF">SUZIE_177335</name>
</gene>
<keyword evidence="8" id="KW-1185">Reference proteome</keyword>
<accession>A0AA41N5U7</accession>
<keyword evidence="2" id="KW-0812">Transmembrane</keyword>
<organism evidence="7 8">
    <name type="scientific">Sciurus carolinensis</name>
    <name type="common">Eastern gray squirrel</name>
    <dbReference type="NCBI Taxonomy" id="30640"/>
    <lineage>
        <taxon>Eukaryota</taxon>
        <taxon>Metazoa</taxon>
        <taxon>Chordata</taxon>
        <taxon>Craniata</taxon>
        <taxon>Vertebrata</taxon>
        <taxon>Euteleostomi</taxon>
        <taxon>Mammalia</taxon>
        <taxon>Eutheria</taxon>
        <taxon>Euarchontoglires</taxon>
        <taxon>Glires</taxon>
        <taxon>Rodentia</taxon>
        <taxon>Sciuromorpha</taxon>
        <taxon>Sciuridae</taxon>
        <taxon>Sciurinae</taxon>
        <taxon>Sciurini</taxon>
        <taxon>Sciurus</taxon>
    </lineage>
</organism>
<proteinExistence type="predicted"/>
<evidence type="ECO:0000256" key="1">
    <source>
        <dbReference type="ARBA" id="ARBA00004401"/>
    </source>
</evidence>
<dbReference type="InterPro" id="IPR001304">
    <property type="entry name" value="C-type_lectin-like"/>
</dbReference>
<dbReference type="InterPro" id="IPR050919">
    <property type="entry name" value="NKG2/CD94_NK_receptors"/>
</dbReference>
<feature type="domain" description="C-type lectin" evidence="6">
    <location>
        <begin position="85"/>
        <end position="153"/>
    </location>
</feature>
<dbReference type="GO" id="GO:0045954">
    <property type="term" value="P:positive regulation of natural killer cell mediated cytotoxicity"/>
    <property type="evidence" value="ECO:0007669"/>
    <property type="project" value="TreeGrafter"/>
</dbReference>
<dbReference type="Pfam" id="PF00059">
    <property type="entry name" value="Lectin_C"/>
    <property type="match status" value="1"/>
</dbReference>
<evidence type="ECO:0000256" key="3">
    <source>
        <dbReference type="ARBA" id="ARBA00022968"/>
    </source>
</evidence>
<dbReference type="InterPro" id="IPR016187">
    <property type="entry name" value="CTDL_fold"/>
</dbReference>
<keyword evidence="5" id="KW-0472">Membrane</keyword>
<dbReference type="AlphaFoldDB" id="A0AA41N5U7"/>
<dbReference type="GO" id="GO:0002223">
    <property type="term" value="P:stimulatory C-type lectin receptor signaling pathway"/>
    <property type="evidence" value="ECO:0007669"/>
    <property type="project" value="TreeGrafter"/>
</dbReference>
<evidence type="ECO:0000313" key="8">
    <source>
        <dbReference type="Proteomes" id="UP001166674"/>
    </source>
</evidence>
<dbReference type="PANTHER" id="PTHR22800">
    <property type="entry name" value="C-TYPE LECTIN PROTEINS"/>
    <property type="match status" value="1"/>
</dbReference>
<sequence>MPQNKQNECILNKKEANYTEIKFFKCQQKRRIPKEKQGPIISSEEPVNYVQLKFIRTSHLQHKKCFVRGKKECSCDLSFHNWIGFGNSYYHFFNEAKTWPESRTACMELNSHLLRIETQEELDVLSTFGMVGWLGLKMNETDGSWLWEDGTDVKKSL</sequence>
<evidence type="ECO:0000256" key="4">
    <source>
        <dbReference type="ARBA" id="ARBA00022989"/>
    </source>
</evidence>
<keyword evidence="3" id="KW-0735">Signal-anchor</keyword>
<name>A0AA41N5U7_SCICA</name>
<dbReference type="PANTHER" id="PTHR22800:SF250">
    <property type="entry name" value="KILLER CELL LECTIN-LIKE RECEPTOR SUBFAMILY I MEMBER 1"/>
    <property type="match status" value="1"/>
</dbReference>
<evidence type="ECO:0000313" key="7">
    <source>
        <dbReference type="EMBL" id="MBZ3884316.1"/>
    </source>
</evidence>
<evidence type="ECO:0000256" key="2">
    <source>
        <dbReference type="ARBA" id="ARBA00022692"/>
    </source>
</evidence>
<dbReference type="SUPFAM" id="SSF56436">
    <property type="entry name" value="C-type lectin-like"/>
    <property type="match status" value="1"/>
</dbReference>
<dbReference type="Gene3D" id="3.10.100.10">
    <property type="entry name" value="Mannose-Binding Protein A, subunit A"/>
    <property type="match status" value="1"/>
</dbReference>
<comment type="caution">
    <text evidence="7">The sequence shown here is derived from an EMBL/GenBank/DDBJ whole genome shotgun (WGS) entry which is preliminary data.</text>
</comment>
<comment type="subcellular location">
    <subcellularLocation>
        <location evidence="1">Cell membrane</location>
        <topology evidence="1">Single-pass type II membrane protein</topology>
    </subcellularLocation>
</comment>
<dbReference type="PROSITE" id="PS50041">
    <property type="entry name" value="C_TYPE_LECTIN_2"/>
    <property type="match status" value="1"/>
</dbReference>
<dbReference type="InterPro" id="IPR016186">
    <property type="entry name" value="C-type_lectin-like/link_sf"/>
</dbReference>
<evidence type="ECO:0000256" key="5">
    <source>
        <dbReference type="ARBA" id="ARBA00023136"/>
    </source>
</evidence>
<dbReference type="GO" id="GO:0005886">
    <property type="term" value="C:plasma membrane"/>
    <property type="evidence" value="ECO:0007669"/>
    <property type="project" value="UniProtKB-SubCell"/>
</dbReference>
<evidence type="ECO:0000259" key="6">
    <source>
        <dbReference type="PROSITE" id="PS50041"/>
    </source>
</evidence>
<keyword evidence="4" id="KW-1133">Transmembrane helix</keyword>
<reference evidence="7" key="1">
    <citation type="submission" date="2020-03" db="EMBL/GenBank/DDBJ databases">
        <title>Studies in the Genomics of Life Span.</title>
        <authorList>
            <person name="Glass D."/>
        </authorList>
    </citation>
    <scope>NUCLEOTIDE SEQUENCE</scope>
    <source>
        <strain evidence="7">SUZIE</strain>
        <tissue evidence="7">Muscle</tissue>
    </source>
</reference>
<dbReference type="EMBL" id="JAATJV010392571">
    <property type="protein sequence ID" value="MBZ3884316.1"/>
    <property type="molecule type" value="Genomic_DNA"/>
</dbReference>
<dbReference type="Proteomes" id="UP001166674">
    <property type="component" value="Unassembled WGS sequence"/>
</dbReference>
<protein>
    <submittedName>
        <fullName evidence="7">NKG2-D type II integral membrane protein</fullName>
    </submittedName>
</protein>